<sequence length="269" mass="30501">MELTIHDCRYHYEVIGSGEPILLLHGFTGDHTTWADTTALLTDRYQCIMVDLLGHGKSSCPEDPKRYDIQLVARDLKELMHQLTFERFHILGYSMGGRLALTMAVLFPEIVQSVMLESTSPGLKTEEERAARRTADEKLAMKIETEGIKAFVDFWTNIPLFATQKKLSLAKQKVIRHQRLQNNVVGLSGSLKGMGTGSQPSWWKKLSALKIPVLLVTGTLDEKFTNIALEMNKQLPQVTWKEVSRKGHAIHVEDCEEFGTIIREFLVYT</sequence>
<evidence type="ECO:0000256" key="3">
    <source>
        <dbReference type="HAMAP-Rule" id="MF_01660"/>
    </source>
</evidence>
<comment type="subunit">
    <text evidence="3">Monomer.</text>
</comment>
<evidence type="ECO:0000313" key="5">
    <source>
        <dbReference type="EMBL" id="WXB92387.1"/>
    </source>
</evidence>
<keyword evidence="6" id="KW-1185">Reference proteome</keyword>
<comment type="catalytic activity">
    <reaction evidence="3">
        <text>5-enolpyruvoyl-6-hydroxy-2-succinyl-cyclohex-3-ene-1-carboxylate = (1R,6R)-6-hydroxy-2-succinyl-cyclohexa-2,4-diene-1-carboxylate + pyruvate</text>
        <dbReference type="Rhea" id="RHEA:25597"/>
        <dbReference type="ChEBI" id="CHEBI:15361"/>
        <dbReference type="ChEBI" id="CHEBI:58689"/>
        <dbReference type="ChEBI" id="CHEBI:58818"/>
        <dbReference type="EC" id="4.2.99.20"/>
    </reaction>
</comment>
<evidence type="ECO:0000256" key="1">
    <source>
        <dbReference type="ARBA" id="ARBA00022428"/>
    </source>
</evidence>
<keyword evidence="1 3" id="KW-0474">Menaquinone biosynthesis</keyword>
<dbReference type="NCBIfam" id="TIGR03695">
    <property type="entry name" value="menH_SHCHC"/>
    <property type="match status" value="1"/>
</dbReference>
<proteinExistence type="inferred from homology"/>
<dbReference type="InterPro" id="IPR029058">
    <property type="entry name" value="AB_hydrolase_fold"/>
</dbReference>
<keyword evidence="2 3" id="KW-0456">Lyase</keyword>
<evidence type="ECO:0000259" key="4">
    <source>
        <dbReference type="Pfam" id="PF00561"/>
    </source>
</evidence>
<dbReference type="EMBL" id="CP147404">
    <property type="protein sequence ID" value="WXB92387.1"/>
    <property type="molecule type" value="Genomic_DNA"/>
</dbReference>
<gene>
    <name evidence="3 5" type="primary">menH</name>
    <name evidence="5" type="ORF">WDJ61_14145</name>
</gene>
<dbReference type="HAMAP" id="MF_01660">
    <property type="entry name" value="MenH"/>
    <property type="match status" value="1"/>
</dbReference>
<comment type="similarity">
    <text evidence="3">Belongs to the AB hydrolase superfamily. MenH family.</text>
</comment>
<accession>A0ABZ2N483</accession>
<feature type="domain" description="AB hydrolase-1" evidence="4">
    <location>
        <begin position="20"/>
        <end position="253"/>
    </location>
</feature>
<evidence type="ECO:0000256" key="2">
    <source>
        <dbReference type="ARBA" id="ARBA00023239"/>
    </source>
</evidence>
<dbReference type="RefSeq" id="WP_338750833.1">
    <property type="nucleotide sequence ID" value="NZ_CP147404.1"/>
</dbReference>
<comment type="pathway">
    <text evidence="3">Quinol/quinone metabolism; 1,4-dihydroxy-2-naphthoate biosynthesis; 1,4-dihydroxy-2-naphthoate from chorismate: step 3/7.</text>
</comment>
<reference evidence="5 6" key="1">
    <citation type="submission" date="2024-02" db="EMBL/GenBank/DDBJ databases">
        <title>Seven novel Bacillus-like species.</title>
        <authorList>
            <person name="Liu G."/>
        </authorList>
    </citation>
    <scope>NUCLEOTIDE SEQUENCE [LARGE SCALE GENOMIC DNA]</scope>
    <source>
        <strain evidence="5 6">FJAT-52991</strain>
    </source>
</reference>
<comment type="function">
    <text evidence="3">Catalyzes a proton abstraction reaction that results in 2,5-elimination of pyruvate from 2-succinyl-5-enolpyruvyl-6-hydroxy-3-cyclohexene-1-carboxylate (SEPHCHC) and the formation of 2-succinyl-6-hydroxy-2,4-cyclohexadiene-1-carboxylate (SHCHC).</text>
</comment>
<dbReference type="InterPro" id="IPR000073">
    <property type="entry name" value="AB_hydrolase_1"/>
</dbReference>
<dbReference type="PANTHER" id="PTHR42916">
    <property type="entry name" value="2-SUCCINYL-5-ENOLPYRUVYL-6-HYDROXY-3-CYCLOHEXENE-1-CARBOXYLATE SYNTHASE"/>
    <property type="match status" value="1"/>
</dbReference>
<evidence type="ECO:0000313" key="6">
    <source>
        <dbReference type="Proteomes" id="UP001387364"/>
    </source>
</evidence>
<dbReference type="Gene3D" id="3.40.50.1820">
    <property type="entry name" value="alpha/beta hydrolase"/>
    <property type="match status" value="1"/>
</dbReference>
<dbReference type="PRINTS" id="PR00111">
    <property type="entry name" value="ABHYDROLASE"/>
</dbReference>
<protein>
    <recommendedName>
        <fullName evidence="3">Putative 2-succinyl-6-hydroxy-2,4-cyclohexadiene-1-carboxylate synthase</fullName>
        <shortName evidence="3">SHCHC synthase</shortName>
        <ecNumber evidence="3">4.2.99.20</ecNumber>
    </recommendedName>
</protein>
<organism evidence="5 6">
    <name type="scientific">Bacillus kandeliae</name>
    <dbReference type="NCBI Taxonomy" id="3129297"/>
    <lineage>
        <taxon>Bacteria</taxon>
        <taxon>Bacillati</taxon>
        <taxon>Bacillota</taxon>
        <taxon>Bacilli</taxon>
        <taxon>Bacillales</taxon>
        <taxon>Bacillaceae</taxon>
        <taxon>Bacillus</taxon>
    </lineage>
</organism>
<dbReference type="PANTHER" id="PTHR42916:SF1">
    <property type="entry name" value="PROTEIN PHYLLO, CHLOROPLASTIC"/>
    <property type="match status" value="1"/>
</dbReference>
<dbReference type="Pfam" id="PF00561">
    <property type="entry name" value="Abhydrolase_1"/>
    <property type="match status" value="1"/>
</dbReference>
<dbReference type="EC" id="4.2.99.20" evidence="3"/>
<comment type="pathway">
    <text evidence="3">Quinol/quinone metabolism; menaquinone biosynthesis.</text>
</comment>
<dbReference type="SUPFAM" id="SSF53474">
    <property type="entry name" value="alpha/beta-Hydrolases"/>
    <property type="match status" value="1"/>
</dbReference>
<dbReference type="InterPro" id="IPR022485">
    <property type="entry name" value="SHCHC_synthase_MenH"/>
</dbReference>
<dbReference type="GO" id="GO:0070205">
    <property type="term" value="F:2-succinyl-6-hydroxy-2,4-cyclohexadiene-1-carboxylate synthase activity"/>
    <property type="evidence" value="ECO:0007669"/>
    <property type="project" value="UniProtKB-EC"/>
</dbReference>
<name>A0ABZ2N483_9BACI</name>
<dbReference type="Proteomes" id="UP001387364">
    <property type="component" value="Chromosome"/>
</dbReference>